<dbReference type="Proteomes" id="UP000187209">
    <property type="component" value="Unassembled WGS sequence"/>
</dbReference>
<dbReference type="PANTHER" id="PTHR22883:SF43">
    <property type="entry name" value="PALMITOYLTRANSFERASE APP"/>
    <property type="match status" value="1"/>
</dbReference>
<dbReference type="InterPro" id="IPR039859">
    <property type="entry name" value="PFA4/ZDH16/20/ERF2-like"/>
</dbReference>
<evidence type="ECO:0000256" key="9">
    <source>
        <dbReference type="ARBA" id="ARBA00048048"/>
    </source>
</evidence>
<evidence type="ECO:0000313" key="13">
    <source>
        <dbReference type="EMBL" id="OMJ94356.1"/>
    </source>
</evidence>
<feature type="transmembrane region" description="Helical" evidence="10">
    <location>
        <begin position="12"/>
        <end position="31"/>
    </location>
</feature>
<keyword evidence="4 10" id="KW-1133">Transmembrane helix</keyword>
<dbReference type="PROSITE" id="PS50216">
    <property type="entry name" value="DHHC"/>
    <property type="match status" value="1"/>
</dbReference>
<sequence>MISTVSTNNQISLTLFSLLFTILTSTFLIILSSSNPGYIPKQEFPFARGPSESPILLTALINEPSKQSAIERISFEQVYNSSIIKLKSCRSCWIVRPPKASHCTLCNLCVEGFDHHCPWVGTCIGKRNYNIFLLFIFSLFMLISINLTICMLELTKGIENSSESAEEFLQSTGSAVFFSMYMSGAGFFVGGLSSFHIYLLFTGYTTNEALKKKIYYPKHNPFARVSIWRNILYVFCIKKFSFFNLTASVPVTNKDLCNICPSESAIKKSLSNSIDFEKTFNEIKTKDLNGACIKPTDEYIN</sequence>
<dbReference type="GO" id="GO:0005794">
    <property type="term" value="C:Golgi apparatus"/>
    <property type="evidence" value="ECO:0007669"/>
    <property type="project" value="TreeGrafter"/>
</dbReference>
<reference evidence="13 14" key="1">
    <citation type="submission" date="2016-11" db="EMBL/GenBank/DDBJ databases">
        <title>The macronuclear genome of Stentor coeruleus: a giant cell with tiny introns.</title>
        <authorList>
            <person name="Slabodnick M."/>
            <person name="Ruby J.G."/>
            <person name="Reiff S.B."/>
            <person name="Swart E.C."/>
            <person name="Gosai S."/>
            <person name="Prabakaran S."/>
            <person name="Witkowska E."/>
            <person name="Larue G.E."/>
            <person name="Fisher S."/>
            <person name="Freeman R.M."/>
            <person name="Gunawardena J."/>
            <person name="Chu W."/>
            <person name="Stover N.A."/>
            <person name="Gregory B.D."/>
            <person name="Nowacki M."/>
            <person name="Derisi J."/>
            <person name="Roy S.W."/>
            <person name="Marshall W.F."/>
            <person name="Sood P."/>
        </authorList>
    </citation>
    <scope>NUCLEOTIDE SEQUENCE [LARGE SCALE GENOMIC DNA]</scope>
    <source>
        <strain evidence="13">WM001</strain>
    </source>
</reference>
<organism evidence="13 14">
    <name type="scientific">Stentor coeruleus</name>
    <dbReference type="NCBI Taxonomy" id="5963"/>
    <lineage>
        <taxon>Eukaryota</taxon>
        <taxon>Sar</taxon>
        <taxon>Alveolata</taxon>
        <taxon>Ciliophora</taxon>
        <taxon>Postciliodesmatophora</taxon>
        <taxon>Heterotrichea</taxon>
        <taxon>Heterotrichida</taxon>
        <taxon>Stentoridae</taxon>
        <taxon>Stentor</taxon>
    </lineage>
</organism>
<dbReference type="GO" id="GO:0006612">
    <property type="term" value="P:protein targeting to membrane"/>
    <property type="evidence" value="ECO:0007669"/>
    <property type="project" value="TreeGrafter"/>
</dbReference>
<dbReference type="EMBL" id="MPUH01000139">
    <property type="protein sequence ID" value="OMJ88895.1"/>
    <property type="molecule type" value="Genomic_DNA"/>
</dbReference>
<comment type="domain">
    <text evidence="10">The DHHC domain is required for palmitoyltransferase activity.</text>
</comment>
<evidence type="ECO:0000256" key="7">
    <source>
        <dbReference type="ARBA" id="ARBA00023288"/>
    </source>
</evidence>
<keyword evidence="3 10" id="KW-0812">Transmembrane</keyword>
<keyword evidence="2 10" id="KW-0808">Transferase</keyword>
<keyword evidence="7" id="KW-0449">Lipoprotein</keyword>
<keyword evidence="14" id="KW-1185">Reference proteome</keyword>
<dbReference type="InterPro" id="IPR001594">
    <property type="entry name" value="Palmitoyltrfase_DHHC"/>
</dbReference>
<keyword evidence="5 10" id="KW-0472">Membrane</keyword>
<evidence type="ECO:0000256" key="8">
    <source>
        <dbReference type="ARBA" id="ARBA00023315"/>
    </source>
</evidence>
<evidence type="ECO:0000313" key="12">
    <source>
        <dbReference type="EMBL" id="OMJ88895.1"/>
    </source>
</evidence>
<evidence type="ECO:0000256" key="4">
    <source>
        <dbReference type="ARBA" id="ARBA00022989"/>
    </source>
</evidence>
<comment type="subcellular location">
    <subcellularLocation>
        <location evidence="1">Endomembrane system</location>
        <topology evidence="1">Multi-pass membrane protein</topology>
    </subcellularLocation>
</comment>
<dbReference type="Pfam" id="PF01529">
    <property type="entry name" value="DHHC"/>
    <property type="match status" value="1"/>
</dbReference>
<evidence type="ECO:0000256" key="5">
    <source>
        <dbReference type="ARBA" id="ARBA00023136"/>
    </source>
</evidence>
<feature type="domain" description="Palmitoyltransferase DHHC" evidence="11">
    <location>
        <begin position="85"/>
        <end position="213"/>
    </location>
</feature>
<evidence type="ECO:0000256" key="10">
    <source>
        <dbReference type="RuleBase" id="RU079119"/>
    </source>
</evidence>
<dbReference type="EMBL" id="MPUH01000028">
    <property type="protein sequence ID" value="OMJ94356.1"/>
    <property type="molecule type" value="Genomic_DNA"/>
</dbReference>
<proteinExistence type="inferred from homology"/>
<accession>A0A1R2CZC6</accession>
<dbReference type="GO" id="GO:0005783">
    <property type="term" value="C:endoplasmic reticulum"/>
    <property type="evidence" value="ECO:0007669"/>
    <property type="project" value="TreeGrafter"/>
</dbReference>
<feature type="transmembrane region" description="Helical" evidence="10">
    <location>
        <begin position="175"/>
        <end position="201"/>
    </location>
</feature>
<feature type="transmembrane region" description="Helical" evidence="10">
    <location>
        <begin position="131"/>
        <end position="155"/>
    </location>
</feature>
<protein>
    <recommendedName>
        <fullName evidence="10">Palmitoyltransferase</fullName>
        <ecNumber evidence="10">2.3.1.225</ecNumber>
    </recommendedName>
</protein>
<dbReference type="AlphaFoldDB" id="A0A1R2CZC6"/>
<name>A0A1R2CZC6_9CILI</name>
<evidence type="ECO:0000256" key="1">
    <source>
        <dbReference type="ARBA" id="ARBA00004127"/>
    </source>
</evidence>
<gene>
    <name evidence="13" type="ORF">SteCoe_2561</name>
    <name evidence="12" type="ORF">SteCoe_9102</name>
</gene>
<comment type="catalytic activity">
    <reaction evidence="9 10">
        <text>L-cysteinyl-[protein] + hexadecanoyl-CoA = S-hexadecanoyl-L-cysteinyl-[protein] + CoA</text>
        <dbReference type="Rhea" id="RHEA:36683"/>
        <dbReference type="Rhea" id="RHEA-COMP:10131"/>
        <dbReference type="Rhea" id="RHEA-COMP:11032"/>
        <dbReference type="ChEBI" id="CHEBI:29950"/>
        <dbReference type="ChEBI" id="CHEBI:57287"/>
        <dbReference type="ChEBI" id="CHEBI:57379"/>
        <dbReference type="ChEBI" id="CHEBI:74151"/>
        <dbReference type="EC" id="2.3.1.225"/>
    </reaction>
</comment>
<keyword evidence="8 10" id="KW-0012">Acyltransferase</keyword>
<keyword evidence="6" id="KW-0564">Palmitate</keyword>
<evidence type="ECO:0000256" key="6">
    <source>
        <dbReference type="ARBA" id="ARBA00023139"/>
    </source>
</evidence>
<evidence type="ECO:0000256" key="2">
    <source>
        <dbReference type="ARBA" id="ARBA00022679"/>
    </source>
</evidence>
<dbReference type="OrthoDB" id="4096362at2759"/>
<dbReference type="PANTHER" id="PTHR22883">
    <property type="entry name" value="ZINC FINGER DHHC DOMAIN CONTAINING PROTEIN"/>
    <property type="match status" value="1"/>
</dbReference>
<evidence type="ECO:0000259" key="11">
    <source>
        <dbReference type="Pfam" id="PF01529"/>
    </source>
</evidence>
<dbReference type="GO" id="GO:0019706">
    <property type="term" value="F:protein-cysteine S-palmitoyltransferase activity"/>
    <property type="evidence" value="ECO:0007669"/>
    <property type="project" value="UniProtKB-EC"/>
</dbReference>
<evidence type="ECO:0000313" key="14">
    <source>
        <dbReference type="Proteomes" id="UP000187209"/>
    </source>
</evidence>
<evidence type="ECO:0000256" key="3">
    <source>
        <dbReference type="ARBA" id="ARBA00022692"/>
    </source>
</evidence>
<comment type="similarity">
    <text evidence="10">Belongs to the DHHC palmitoyltransferase family.</text>
</comment>
<comment type="caution">
    <text evidence="13">The sequence shown here is derived from an EMBL/GenBank/DDBJ whole genome shotgun (WGS) entry which is preliminary data.</text>
</comment>
<dbReference type="EC" id="2.3.1.225" evidence="10"/>